<keyword evidence="6" id="KW-0256">Endoplasmic reticulum</keyword>
<feature type="transmembrane region" description="Helical" evidence="9">
    <location>
        <begin position="383"/>
        <end position="406"/>
    </location>
</feature>
<dbReference type="RefSeq" id="XP_017782846.1">
    <property type="nucleotide sequence ID" value="XM_017927357.1"/>
</dbReference>
<dbReference type="Pfam" id="PF06728">
    <property type="entry name" value="PIG-U"/>
    <property type="match status" value="1"/>
</dbReference>
<reference evidence="11" key="1">
    <citation type="submission" date="2025-08" db="UniProtKB">
        <authorList>
            <consortium name="RefSeq"/>
        </authorList>
    </citation>
    <scope>IDENTIFICATION</scope>
    <source>
        <tissue evidence="11">Whole Larva</tissue>
    </source>
</reference>
<gene>
    <name evidence="11" type="primary">LOC108567098</name>
</gene>
<keyword evidence="7 9" id="KW-1133">Transmembrane helix</keyword>
<sequence>MTMSRKNLLLTYSLAVGVRYLFLHSDFQKDIVNRIEIQTPLNSFKRVVEGRYRMSLGIDPYESDSLHVPPLHLTFYTFLIDNFPNYLPYIFMLIDLLTGHCLYTFARRYMLKLYIKQEKNKHTYAEDALSQLLEGRDLYLPPQYALVVFLFNPYTIFNSAAMTTTTVNNLLLSLFFVGIIYDNLVISLAAMTLSTLQSFYPVIMIAPLYLTVYKRKESHLQACLTLFIYALSVIGIIYISGIIYNGYQFLDQTYGFILKVPDQQPNVGVFWYFFMEMFEHFRLLFLFSYQMNVTVLYFLPLTFKFREDPPLLAACFVTLIAIFKSYPSIGDFALSLALLPCWKHLYSCMQQVFISSVTIVITTALAPILWDLWIFWGTANANFFFGATLAFVTAHIFLVTDISFAYTKREYLLKYGNCRQINGKDAKLVLE</sequence>
<comment type="pathway">
    <text evidence="2">Glycolipid biosynthesis; glycosylphosphatidylinositol-anchor biosynthesis.</text>
</comment>
<feature type="transmembrane region" description="Helical" evidence="9">
    <location>
        <begin position="352"/>
        <end position="376"/>
    </location>
</feature>
<keyword evidence="8 9" id="KW-0472">Membrane</keyword>
<feature type="transmembrane region" description="Helical" evidence="9">
    <location>
        <begin position="184"/>
        <end position="210"/>
    </location>
</feature>
<dbReference type="GeneID" id="108567098"/>
<keyword evidence="5 9" id="KW-0812">Transmembrane</keyword>
<feature type="transmembrane region" description="Helical" evidence="9">
    <location>
        <begin position="86"/>
        <end position="106"/>
    </location>
</feature>
<evidence type="ECO:0000256" key="3">
    <source>
        <dbReference type="ARBA" id="ARBA00010026"/>
    </source>
</evidence>
<comment type="similarity">
    <text evidence="3">Belongs to the PIGU family.</text>
</comment>
<evidence type="ECO:0000256" key="9">
    <source>
        <dbReference type="SAM" id="Phobius"/>
    </source>
</evidence>
<evidence type="ECO:0000313" key="11">
    <source>
        <dbReference type="RefSeq" id="XP_017782846.1"/>
    </source>
</evidence>
<name>A0ABM1N7P6_NICVS</name>
<feature type="transmembrane region" description="Helical" evidence="9">
    <location>
        <begin position="280"/>
        <end position="299"/>
    </location>
</feature>
<dbReference type="Proteomes" id="UP000695000">
    <property type="component" value="Unplaced"/>
</dbReference>
<evidence type="ECO:0000313" key="10">
    <source>
        <dbReference type="Proteomes" id="UP000695000"/>
    </source>
</evidence>
<proteinExistence type="inferred from homology"/>
<feature type="transmembrane region" description="Helical" evidence="9">
    <location>
        <begin position="222"/>
        <end position="244"/>
    </location>
</feature>
<evidence type="ECO:0000256" key="7">
    <source>
        <dbReference type="ARBA" id="ARBA00022989"/>
    </source>
</evidence>
<evidence type="ECO:0000256" key="4">
    <source>
        <dbReference type="ARBA" id="ARBA00022502"/>
    </source>
</evidence>
<protein>
    <submittedName>
        <fullName evidence="11">Phosphatidylinositol glycan anchor biosynthesis class U protein</fullName>
    </submittedName>
</protein>
<dbReference type="PANTHER" id="PTHR13121:SF0">
    <property type="entry name" value="PHOSPHATIDYLINOSITOL GLYCAN ANCHOR BIOSYNTHESIS CLASS U PROTEIN"/>
    <property type="match status" value="1"/>
</dbReference>
<accession>A0ABM1N7P6</accession>
<keyword evidence="4" id="KW-0337">GPI-anchor biosynthesis</keyword>
<evidence type="ECO:0000256" key="2">
    <source>
        <dbReference type="ARBA" id="ARBA00004687"/>
    </source>
</evidence>
<evidence type="ECO:0000256" key="6">
    <source>
        <dbReference type="ARBA" id="ARBA00022824"/>
    </source>
</evidence>
<evidence type="ECO:0000256" key="1">
    <source>
        <dbReference type="ARBA" id="ARBA00004477"/>
    </source>
</evidence>
<evidence type="ECO:0000256" key="5">
    <source>
        <dbReference type="ARBA" id="ARBA00022692"/>
    </source>
</evidence>
<comment type="subcellular location">
    <subcellularLocation>
        <location evidence="1">Endoplasmic reticulum membrane</location>
        <topology evidence="1">Multi-pass membrane protein</topology>
    </subcellularLocation>
</comment>
<dbReference type="InterPro" id="IPR009600">
    <property type="entry name" value="PIG-U"/>
</dbReference>
<dbReference type="PANTHER" id="PTHR13121">
    <property type="entry name" value="GPI TRANSAMIDASE COMPONENT PIG-U"/>
    <property type="match status" value="1"/>
</dbReference>
<organism evidence="10 11">
    <name type="scientific">Nicrophorus vespilloides</name>
    <name type="common">Boreal carrion beetle</name>
    <dbReference type="NCBI Taxonomy" id="110193"/>
    <lineage>
        <taxon>Eukaryota</taxon>
        <taxon>Metazoa</taxon>
        <taxon>Ecdysozoa</taxon>
        <taxon>Arthropoda</taxon>
        <taxon>Hexapoda</taxon>
        <taxon>Insecta</taxon>
        <taxon>Pterygota</taxon>
        <taxon>Neoptera</taxon>
        <taxon>Endopterygota</taxon>
        <taxon>Coleoptera</taxon>
        <taxon>Polyphaga</taxon>
        <taxon>Staphyliniformia</taxon>
        <taxon>Silphidae</taxon>
        <taxon>Nicrophorinae</taxon>
        <taxon>Nicrophorus</taxon>
    </lineage>
</organism>
<keyword evidence="10" id="KW-1185">Reference proteome</keyword>
<evidence type="ECO:0000256" key="8">
    <source>
        <dbReference type="ARBA" id="ARBA00023136"/>
    </source>
</evidence>